<evidence type="ECO:0008006" key="9">
    <source>
        <dbReference type="Google" id="ProtNLM"/>
    </source>
</evidence>
<proteinExistence type="predicted"/>
<dbReference type="InterPro" id="IPR003689">
    <property type="entry name" value="ZIP"/>
</dbReference>
<reference evidence="7 8" key="1">
    <citation type="journal article" date="2013" name="MBio">
        <title>Genome sequencing of the plant pathogen Taphrina deformans, the causal agent of peach leaf curl.</title>
        <authorList>
            <person name="Cisse O.H."/>
            <person name="Almeida J.M.G.C.F."/>
            <person name="Fonseca A."/>
            <person name="Kumar A.A."/>
            <person name="Salojaervi J."/>
            <person name="Overmyer K."/>
            <person name="Hauser P.M."/>
            <person name="Pagni M."/>
        </authorList>
    </citation>
    <scope>NUCLEOTIDE SEQUENCE [LARGE SCALE GENOMIC DNA]</scope>
    <source>
        <strain evidence="8">PYCC 5710 / ATCC 11124 / CBS 356.35 / IMI 108563 / JCM 9778 / NBRC 8474</strain>
    </source>
</reference>
<accession>R4XGR2</accession>
<feature type="transmembrane region" description="Helical" evidence="6">
    <location>
        <begin position="355"/>
        <end position="375"/>
    </location>
</feature>
<sequence length="408" mass="44323">MGPSGSDSQAWVLTLASSLACAIGSLFIYVDLLVRLIPGHESFDFQKDKRFLVGSLSLGAGVLLFTALNRILPEGAEYLSAKDEHGKRLFSKKSYSDAILMASFIGGIILCIALNAVLHRLTPQSIVHCGDEDEHGNEESTAESSSTTPPDSHDESSDQRNSESAPLLPKNLTNRQKRSVSFMRACKHSESSQCAGFTDPCKHDDICCVHAKDASHPESHGRSSMRRHESRRSEAGSEHHHHITQERHDLLRIGFQTAIAITLHKVPEGFITFMANHRDASVGFSIFLALGIHNIVEGFTIAFPLYLAWQSRTKAILVALALGGLSQPLGALLAYGVTRTKFGRSNDSPQLDLAYGILFGATSGFMSVIAVSSMLPQAIRNDAHDGFLFTLFFFLGTAIIGLSSVLSE</sequence>
<organism evidence="7 8">
    <name type="scientific">Taphrina deformans (strain PYCC 5710 / ATCC 11124 / CBS 356.35 / IMI 108563 / JCM 9778 / NBRC 8474)</name>
    <name type="common">Peach leaf curl fungus</name>
    <name type="synonym">Lalaria deformans</name>
    <dbReference type="NCBI Taxonomy" id="1097556"/>
    <lineage>
        <taxon>Eukaryota</taxon>
        <taxon>Fungi</taxon>
        <taxon>Dikarya</taxon>
        <taxon>Ascomycota</taxon>
        <taxon>Taphrinomycotina</taxon>
        <taxon>Taphrinomycetes</taxon>
        <taxon>Taphrinales</taxon>
        <taxon>Taphrinaceae</taxon>
        <taxon>Taphrina</taxon>
    </lineage>
</organism>
<dbReference type="eggNOG" id="KOG2474">
    <property type="taxonomic scope" value="Eukaryota"/>
</dbReference>
<evidence type="ECO:0000256" key="2">
    <source>
        <dbReference type="ARBA" id="ARBA00022692"/>
    </source>
</evidence>
<dbReference type="Proteomes" id="UP000013776">
    <property type="component" value="Unassembled WGS sequence"/>
</dbReference>
<evidence type="ECO:0000256" key="5">
    <source>
        <dbReference type="SAM" id="MobiDB-lite"/>
    </source>
</evidence>
<comment type="subcellular location">
    <subcellularLocation>
        <location evidence="1">Membrane</location>
        <topology evidence="1">Multi-pass membrane protein</topology>
    </subcellularLocation>
</comment>
<feature type="compositionally biased region" description="Basic and acidic residues" evidence="5">
    <location>
        <begin position="231"/>
        <end position="243"/>
    </location>
</feature>
<feature type="transmembrane region" description="Helical" evidence="6">
    <location>
        <begin position="51"/>
        <end position="72"/>
    </location>
</feature>
<name>R4XGR2_TAPDE</name>
<protein>
    <recommendedName>
        <fullName evidence="9">Zinc/iron permease</fullName>
    </recommendedName>
</protein>
<gene>
    <name evidence="7" type="ORF">TAPDE_005402</name>
</gene>
<dbReference type="GO" id="GO:0005385">
    <property type="term" value="F:zinc ion transmembrane transporter activity"/>
    <property type="evidence" value="ECO:0007669"/>
    <property type="project" value="TreeGrafter"/>
</dbReference>
<dbReference type="STRING" id="1097556.R4XGR2"/>
<feature type="transmembrane region" description="Helical" evidence="6">
    <location>
        <begin position="387"/>
        <end position="406"/>
    </location>
</feature>
<feature type="region of interest" description="Disordered" evidence="5">
    <location>
        <begin position="129"/>
        <end position="175"/>
    </location>
</feature>
<dbReference type="GO" id="GO:0016020">
    <property type="term" value="C:membrane"/>
    <property type="evidence" value="ECO:0007669"/>
    <property type="project" value="UniProtKB-SubCell"/>
</dbReference>
<dbReference type="VEuPathDB" id="FungiDB:TAPDE_005402"/>
<keyword evidence="4 6" id="KW-0472">Membrane</keyword>
<dbReference type="PANTHER" id="PTHR11040">
    <property type="entry name" value="ZINC/IRON TRANSPORTER"/>
    <property type="match status" value="1"/>
</dbReference>
<evidence type="ECO:0000256" key="6">
    <source>
        <dbReference type="SAM" id="Phobius"/>
    </source>
</evidence>
<feature type="region of interest" description="Disordered" evidence="5">
    <location>
        <begin position="213"/>
        <end position="243"/>
    </location>
</feature>
<feature type="transmembrane region" description="Helical" evidence="6">
    <location>
        <begin position="98"/>
        <end position="118"/>
    </location>
</feature>
<keyword evidence="3 6" id="KW-1133">Transmembrane helix</keyword>
<evidence type="ECO:0000256" key="4">
    <source>
        <dbReference type="ARBA" id="ARBA00023136"/>
    </source>
</evidence>
<dbReference type="PANTHER" id="PTHR11040:SF210">
    <property type="entry name" value="ZINC-REGULATED TRANSPORTER 3"/>
    <property type="match status" value="1"/>
</dbReference>
<evidence type="ECO:0000313" key="7">
    <source>
        <dbReference type="EMBL" id="CCG84859.1"/>
    </source>
</evidence>
<evidence type="ECO:0000313" key="8">
    <source>
        <dbReference type="Proteomes" id="UP000013776"/>
    </source>
</evidence>
<dbReference type="EMBL" id="CAHR02000328">
    <property type="protein sequence ID" value="CCG84859.1"/>
    <property type="molecule type" value="Genomic_DNA"/>
</dbReference>
<feature type="transmembrane region" description="Helical" evidence="6">
    <location>
        <begin position="315"/>
        <end position="335"/>
    </location>
</feature>
<comment type="caution">
    <text evidence="7">The sequence shown here is derived from an EMBL/GenBank/DDBJ whole genome shotgun (WGS) entry which is preliminary data.</text>
</comment>
<feature type="transmembrane region" description="Helical" evidence="6">
    <location>
        <begin position="12"/>
        <end position="30"/>
    </location>
</feature>
<keyword evidence="2 6" id="KW-0812">Transmembrane</keyword>
<feature type="transmembrane region" description="Helical" evidence="6">
    <location>
        <begin position="284"/>
        <end position="309"/>
    </location>
</feature>
<dbReference type="AlphaFoldDB" id="R4XGR2"/>
<evidence type="ECO:0000256" key="3">
    <source>
        <dbReference type="ARBA" id="ARBA00022989"/>
    </source>
</evidence>
<evidence type="ECO:0000256" key="1">
    <source>
        <dbReference type="ARBA" id="ARBA00004141"/>
    </source>
</evidence>
<keyword evidence="8" id="KW-1185">Reference proteome</keyword>
<dbReference type="Pfam" id="PF02535">
    <property type="entry name" value="Zip"/>
    <property type="match status" value="1"/>
</dbReference>
<dbReference type="OrthoDB" id="262547at2759"/>
<feature type="compositionally biased region" description="Basic and acidic residues" evidence="5">
    <location>
        <begin position="151"/>
        <end position="161"/>
    </location>
</feature>